<name>A0A6J6UI81_9ZZZZ</name>
<evidence type="ECO:0000313" key="2">
    <source>
        <dbReference type="EMBL" id="CAB4758393.1"/>
    </source>
</evidence>
<proteinExistence type="predicted"/>
<protein>
    <submittedName>
        <fullName evidence="2">Unannotated protein</fullName>
    </submittedName>
</protein>
<dbReference type="SUPFAM" id="SSF102588">
    <property type="entry name" value="LmbE-like"/>
    <property type="match status" value="1"/>
</dbReference>
<dbReference type="PANTHER" id="PTHR12993:SF26">
    <property type="entry name" value="1D-MYO-INOSITOL 2-ACETAMIDO-2-DEOXY-ALPHA-D-GLUCOPYRANOSIDE DEACETYLASE"/>
    <property type="match status" value="1"/>
</dbReference>
<dbReference type="InterPro" id="IPR003737">
    <property type="entry name" value="GlcNAc_PI_deacetylase-related"/>
</dbReference>
<reference evidence="2" key="1">
    <citation type="submission" date="2020-05" db="EMBL/GenBank/DDBJ databases">
        <authorList>
            <person name="Chiriac C."/>
            <person name="Salcher M."/>
            <person name="Ghai R."/>
            <person name="Kavagutti S V."/>
        </authorList>
    </citation>
    <scope>NUCLEOTIDE SEQUENCE</scope>
</reference>
<organism evidence="2">
    <name type="scientific">freshwater metagenome</name>
    <dbReference type="NCBI Taxonomy" id="449393"/>
    <lineage>
        <taxon>unclassified sequences</taxon>
        <taxon>metagenomes</taxon>
        <taxon>ecological metagenomes</taxon>
    </lineage>
</organism>
<accession>A0A6J6UI81</accession>
<dbReference type="PANTHER" id="PTHR12993">
    <property type="entry name" value="N-ACETYLGLUCOSAMINYL-PHOSPHATIDYLINOSITOL DE-N-ACETYLASE-RELATED"/>
    <property type="match status" value="1"/>
</dbReference>
<dbReference type="Gene3D" id="3.40.50.10320">
    <property type="entry name" value="LmbE-like"/>
    <property type="match status" value="1"/>
</dbReference>
<dbReference type="InterPro" id="IPR024078">
    <property type="entry name" value="LmbE-like_dom_sf"/>
</dbReference>
<dbReference type="AlphaFoldDB" id="A0A6J6UI81"/>
<dbReference type="GO" id="GO:0016811">
    <property type="term" value="F:hydrolase activity, acting on carbon-nitrogen (but not peptide) bonds, in linear amides"/>
    <property type="evidence" value="ECO:0007669"/>
    <property type="project" value="TreeGrafter"/>
</dbReference>
<dbReference type="Pfam" id="PF02585">
    <property type="entry name" value="PIG-L"/>
    <property type="match status" value="1"/>
</dbReference>
<sequence>MDGDKHWQADLMRSAQGSPCEWRDDARMNMDDIDRMGLKNLSDLAPGPGMDREVERKAGGHSVHRQSVDDVVAGEHPVTAPGRRDDAHVVAGRPLLHRERPDLGLDAAGPRQVAVGDVRDPHRATVRHNDPMLSTPTRPRTIVFVHAHPDDEALLTAGTMARASAQGLRVVLIVATDGEAGLTSAELSGNLALRRRAELAASADALGVDRIETLGYADSGLHGEHPLGFAHEETLAAAGRVSAILDEVDADIVVGYDPSGGYGHPDHLQVHRVTRQAAALAHRPPTLFEATLPREPIARAVSLAARTRLTPSDFDPASFAEAWTPSAEITHRINVRPYMRNKLASLRAHASQATADGTIRTLAVLTRAPGPLQHILLGTEYYVLVPASTSASARSTASGES</sequence>
<dbReference type="EMBL" id="CAEZYZ010000211">
    <property type="protein sequence ID" value="CAB4758393.1"/>
    <property type="molecule type" value="Genomic_DNA"/>
</dbReference>
<gene>
    <name evidence="2" type="ORF">UFOPK2810_01204</name>
</gene>
<feature type="region of interest" description="Disordered" evidence="1">
    <location>
        <begin position="1"/>
        <end position="23"/>
    </location>
</feature>
<evidence type="ECO:0000256" key="1">
    <source>
        <dbReference type="SAM" id="MobiDB-lite"/>
    </source>
</evidence>